<accession>A0A9J2PA57</accession>
<organism evidence="1 2">
    <name type="scientific">Ascaris lumbricoides</name>
    <name type="common">Giant roundworm</name>
    <dbReference type="NCBI Taxonomy" id="6252"/>
    <lineage>
        <taxon>Eukaryota</taxon>
        <taxon>Metazoa</taxon>
        <taxon>Ecdysozoa</taxon>
        <taxon>Nematoda</taxon>
        <taxon>Chromadorea</taxon>
        <taxon>Rhabditida</taxon>
        <taxon>Spirurina</taxon>
        <taxon>Ascaridomorpha</taxon>
        <taxon>Ascaridoidea</taxon>
        <taxon>Ascarididae</taxon>
        <taxon>Ascaris</taxon>
    </lineage>
</organism>
<name>A0A9J2PA57_ASCLU</name>
<evidence type="ECO:0000313" key="2">
    <source>
        <dbReference type="WBParaSite" id="ALUE_0000629401-mRNA-1"/>
    </source>
</evidence>
<protein>
    <submittedName>
        <fullName evidence="2">Uncharacterized protein</fullName>
    </submittedName>
</protein>
<dbReference type="WBParaSite" id="ALUE_0000629401-mRNA-1">
    <property type="protein sequence ID" value="ALUE_0000629401-mRNA-1"/>
    <property type="gene ID" value="ALUE_0000629401"/>
</dbReference>
<proteinExistence type="predicted"/>
<dbReference type="AlphaFoldDB" id="A0A9J2PA57"/>
<keyword evidence="1" id="KW-1185">Reference proteome</keyword>
<sequence length="57" mass="6137">MSAPNCAGVTNVGSAHSLRTLLGTLCCHFDCKSQSNGDFQYDFRVIKTSPSRKTPTS</sequence>
<dbReference type="Proteomes" id="UP000036681">
    <property type="component" value="Unplaced"/>
</dbReference>
<reference evidence="2" key="1">
    <citation type="submission" date="2023-03" db="UniProtKB">
        <authorList>
            <consortium name="WormBaseParasite"/>
        </authorList>
    </citation>
    <scope>IDENTIFICATION</scope>
</reference>
<evidence type="ECO:0000313" key="1">
    <source>
        <dbReference type="Proteomes" id="UP000036681"/>
    </source>
</evidence>